<dbReference type="Pfam" id="PF13472">
    <property type="entry name" value="Lipase_GDSL_2"/>
    <property type="match status" value="1"/>
</dbReference>
<organism evidence="2 3">
    <name type="scientific">Aquimarina intermedia</name>
    <dbReference type="NCBI Taxonomy" id="350814"/>
    <lineage>
        <taxon>Bacteria</taxon>
        <taxon>Pseudomonadati</taxon>
        <taxon>Bacteroidota</taxon>
        <taxon>Flavobacteriia</taxon>
        <taxon>Flavobacteriales</taxon>
        <taxon>Flavobacteriaceae</taxon>
        <taxon>Aquimarina</taxon>
    </lineage>
</organism>
<proteinExistence type="predicted"/>
<keyword evidence="3" id="KW-1185">Reference proteome</keyword>
<gene>
    <name evidence="2" type="ORF">BD809_10961</name>
</gene>
<protein>
    <submittedName>
        <fullName evidence="2">Lysophospholipase L1-like esterase</fullName>
    </submittedName>
</protein>
<evidence type="ECO:0000313" key="2">
    <source>
        <dbReference type="EMBL" id="TYP71479.1"/>
    </source>
</evidence>
<name>A0A5S5BWX6_9FLAO</name>
<reference evidence="2 3" key="1">
    <citation type="submission" date="2019-07" db="EMBL/GenBank/DDBJ databases">
        <title>Genomic Encyclopedia of Archaeal and Bacterial Type Strains, Phase II (KMG-II): from individual species to whole genera.</title>
        <authorList>
            <person name="Goeker M."/>
        </authorList>
    </citation>
    <scope>NUCLEOTIDE SEQUENCE [LARGE SCALE GENOMIC DNA]</scope>
    <source>
        <strain evidence="2 3">DSM 17527</strain>
    </source>
</reference>
<dbReference type="Gene3D" id="3.40.50.1110">
    <property type="entry name" value="SGNH hydrolase"/>
    <property type="match status" value="1"/>
</dbReference>
<comment type="caution">
    <text evidence="2">The sequence shown here is derived from an EMBL/GenBank/DDBJ whole genome shotgun (WGS) entry which is preliminary data.</text>
</comment>
<dbReference type="OrthoDB" id="1377500at2"/>
<dbReference type="InterPro" id="IPR013830">
    <property type="entry name" value="SGNH_hydro"/>
</dbReference>
<feature type="domain" description="SGNH hydrolase-type esterase" evidence="1">
    <location>
        <begin position="833"/>
        <end position="1019"/>
    </location>
</feature>
<dbReference type="CDD" id="cd00229">
    <property type="entry name" value="SGNH_hydrolase"/>
    <property type="match status" value="1"/>
</dbReference>
<evidence type="ECO:0000259" key="1">
    <source>
        <dbReference type="Pfam" id="PF13472"/>
    </source>
</evidence>
<evidence type="ECO:0000313" key="3">
    <source>
        <dbReference type="Proteomes" id="UP000324376"/>
    </source>
</evidence>
<sequence length="1040" mass="115476">MSFAFVEIGISKFSVNGIELYKTFIPYRVNDSQIKVLNIYDSNYVLVPVTNVSDITVGGLSYSTATNLINALHDVIFSPAISGDINNTQIEANRLAIQELQNGQVATGHEHDDRYYTEDEIDLKLQSFVDANNLLSEGVVDGSDINFFDGNANLAFTVDAKVFMNQGTSITFDNGKLTLKNTDGEVLSEATIEAKELYYDTFDFQTGIADDLSDLTANENFTLAKTISNLYFFVSKKTNEEKLAGTKIYINDLGLWFDLSTASITNANFDAWQITIAEENFVVNSNYRFNLWVKSLEESGITPDFKGDYNVATDTPTLTNATGVLGHEYRVTNATTNGTNKDFGNGDVFLKDNDIIAFDGSFWFKKVNNNQDSGTGGSGVSTDADNSLTLGVDLKPYFRERTADEIKTAYESNIDTNAFTDAEKSKLTNIAENATADQTGAEIVTSINTELGSTTWQQGGGPGGASDASAVSVTPSGNLTSTNVEQALYELQSEVDVLNNEDASSLTTINEYNTIADLPVIDGALIDRYAWVKGEANTDKNGLYATIDDVWTMIYHFESRDIPIIKTGINEIDLSSPDIKDGFEFLLTGEESANANYYLTNYIPVTVGDRLVKLKSNTFKFYDKDKNPIPNSDPAYPANTFVTQIAIRHENVAYVRWNALISDKNVTDSIVHFYNSVSNAGPSGWFPYHGYARDNSRWTYENNGLIWLNRTNNLIYYRDFNYNEYYDGTGTIQTNGSSTGLFRVEPQTPYSHPLGNSLVTFFDKSGVFISSLNAAIFNTPSNCYYCSIYLARQSDFKAFFLVQNIKVDPIYYTNENSRINKEQTISNTSFALLGDSIKTERENYATNVAFASVARNILKIRNFSNVSRSGKTMKNFADDINTGYLPTPTNKNVYIIDLGTNDYGFNRPIGSVTDTSVTDTFHGHIKKIIETIRGFGSNKTIAFVTPTKRENGDNENVLGNTLRDYADAIIEGCINEGVEYYDIHKLAGLNFNNPELKNIYTANTSDVPDGLHLNDLGHRTFLLTHAVLFYKLLIEKNKIS</sequence>
<dbReference type="AlphaFoldDB" id="A0A5S5BWX6"/>
<dbReference type="Proteomes" id="UP000324376">
    <property type="component" value="Unassembled WGS sequence"/>
</dbReference>
<dbReference type="SUPFAM" id="SSF52266">
    <property type="entry name" value="SGNH hydrolase"/>
    <property type="match status" value="1"/>
</dbReference>
<dbReference type="InterPro" id="IPR036514">
    <property type="entry name" value="SGNH_hydro_sf"/>
</dbReference>
<dbReference type="GO" id="GO:0016788">
    <property type="term" value="F:hydrolase activity, acting on ester bonds"/>
    <property type="evidence" value="ECO:0007669"/>
    <property type="project" value="UniProtKB-ARBA"/>
</dbReference>
<dbReference type="RefSeq" id="WP_148783374.1">
    <property type="nucleotide sequence ID" value="NZ_VNHU01000009.1"/>
</dbReference>
<accession>A0A5S5BWX6</accession>
<dbReference type="EMBL" id="VNHU01000009">
    <property type="protein sequence ID" value="TYP71479.1"/>
    <property type="molecule type" value="Genomic_DNA"/>
</dbReference>